<comment type="caution">
    <text evidence="1">The sequence shown here is derived from an EMBL/GenBank/DDBJ whole genome shotgun (WGS) entry which is preliminary data.</text>
</comment>
<keyword evidence="2" id="KW-1185">Reference proteome</keyword>
<reference evidence="1" key="2">
    <citation type="submission" date="2020-11" db="EMBL/GenBank/DDBJ databases">
        <authorList>
            <person name="McCartney M.A."/>
            <person name="Auch B."/>
            <person name="Kono T."/>
            <person name="Mallez S."/>
            <person name="Becker A."/>
            <person name="Gohl D.M."/>
            <person name="Silverstein K.A.T."/>
            <person name="Koren S."/>
            <person name="Bechman K.B."/>
            <person name="Herman A."/>
            <person name="Abrahante J.E."/>
            <person name="Garbe J."/>
        </authorList>
    </citation>
    <scope>NUCLEOTIDE SEQUENCE</scope>
    <source>
        <strain evidence="1">Duluth1</strain>
        <tissue evidence="1">Whole animal</tissue>
    </source>
</reference>
<organism evidence="1 2">
    <name type="scientific">Dreissena polymorpha</name>
    <name type="common">Zebra mussel</name>
    <name type="synonym">Mytilus polymorpha</name>
    <dbReference type="NCBI Taxonomy" id="45954"/>
    <lineage>
        <taxon>Eukaryota</taxon>
        <taxon>Metazoa</taxon>
        <taxon>Spiralia</taxon>
        <taxon>Lophotrochozoa</taxon>
        <taxon>Mollusca</taxon>
        <taxon>Bivalvia</taxon>
        <taxon>Autobranchia</taxon>
        <taxon>Heteroconchia</taxon>
        <taxon>Euheterodonta</taxon>
        <taxon>Imparidentia</taxon>
        <taxon>Neoheterodontei</taxon>
        <taxon>Myida</taxon>
        <taxon>Dreissenoidea</taxon>
        <taxon>Dreissenidae</taxon>
        <taxon>Dreissena</taxon>
    </lineage>
</organism>
<accession>A0A9D4IHZ9</accession>
<dbReference type="Proteomes" id="UP000828390">
    <property type="component" value="Unassembled WGS sequence"/>
</dbReference>
<gene>
    <name evidence="1" type="ORF">DPMN_177630</name>
</gene>
<evidence type="ECO:0000313" key="1">
    <source>
        <dbReference type="EMBL" id="KAH3776211.1"/>
    </source>
</evidence>
<name>A0A9D4IHZ9_DREPO</name>
<proteinExistence type="predicted"/>
<evidence type="ECO:0000313" key="2">
    <source>
        <dbReference type="Proteomes" id="UP000828390"/>
    </source>
</evidence>
<dbReference type="EMBL" id="JAIWYP010000009">
    <property type="protein sequence ID" value="KAH3776211.1"/>
    <property type="molecule type" value="Genomic_DNA"/>
</dbReference>
<sequence length="90" mass="10175">MGENFKAVSGVHSRCTRSNMVAQPESDHFAEKFTFEDSGRFSKPRVGSFGSKTFTYNGICLWNNLPQNIRDVPKPNNFKGAIKKQFLESL</sequence>
<reference evidence="1" key="1">
    <citation type="journal article" date="2019" name="bioRxiv">
        <title>The Genome of the Zebra Mussel, Dreissena polymorpha: A Resource for Invasive Species Research.</title>
        <authorList>
            <person name="McCartney M.A."/>
            <person name="Auch B."/>
            <person name="Kono T."/>
            <person name="Mallez S."/>
            <person name="Zhang Y."/>
            <person name="Obille A."/>
            <person name="Becker A."/>
            <person name="Abrahante J.E."/>
            <person name="Garbe J."/>
            <person name="Badalamenti J.P."/>
            <person name="Herman A."/>
            <person name="Mangelson H."/>
            <person name="Liachko I."/>
            <person name="Sullivan S."/>
            <person name="Sone E.D."/>
            <person name="Koren S."/>
            <person name="Silverstein K.A.T."/>
            <person name="Beckman K.B."/>
            <person name="Gohl D.M."/>
        </authorList>
    </citation>
    <scope>NUCLEOTIDE SEQUENCE</scope>
    <source>
        <strain evidence="1">Duluth1</strain>
        <tissue evidence="1">Whole animal</tissue>
    </source>
</reference>
<dbReference type="AlphaFoldDB" id="A0A9D4IHZ9"/>
<protein>
    <submittedName>
        <fullName evidence="1">Uncharacterized protein</fullName>
    </submittedName>
</protein>